<reference evidence="4" key="1">
    <citation type="submission" date="2018-05" db="EMBL/GenBank/DDBJ databases">
        <title>Complete Genome Sequences of Extremely Thermoacidophilic, Metal-Mobilizing Type-Strain Members of the Archaeal Family Sulfolobaceae: Acidianus brierleyi DSM-1651T, Acidianus sulfidivorans DSM-18786T, Metallosphaera hakonensis DSM-7519T, and Metallosphaera prunae DSM-10039T.</title>
        <authorList>
            <person name="Counts J.A."/>
            <person name="Kelly R.M."/>
        </authorList>
    </citation>
    <scope>NUCLEOTIDE SEQUENCE [LARGE SCALE GENOMIC DNA]</scope>
    <source>
        <strain evidence="4">HO1-1</strain>
    </source>
</reference>
<dbReference type="Pfam" id="PF18677">
    <property type="entry name" value="ArnB_C"/>
    <property type="match status" value="1"/>
</dbReference>
<dbReference type="Pfam" id="PF00092">
    <property type="entry name" value="VWA"/>
    <property type="match status" value="1"/>
</dbReference>
<proteinExistence type="predicted"/>
<dbReference type="EMBL" id="CP029287">
    <property type="protein sequence ID" value="AWS00716.1"/>
    <property type="molecule type" value="Genomic_DNA"/>
</dbReference>
<feature type="region of interest" description="Disordered" evidence="2">
    <location>
        <begin position="335"/>
        <end position="360"/>
    </location>
</feature>
<dbReference type="PANTHER" id="PTHR45737:SF6">
    <property type="entry name" value="VON WILLEBRAND FACTOR A DOMAIN-CONTAINING PROTEIN 5A"/>
    <property type="match status" value="1"/>
</dbReference>
<dbReference type="Proteomes" id="UP000247586">
    <property type="component" value="Chromosome"/>
</dbReference>
<dbReference type="AlphaFoldDB" id="A0A2U9IXT4"/>
<evidence type="ECO:0000313" key="4">
    <source>
        <dbReference type="EMBL" id="AWS00716.1"/>
    </source>
</evidence>
<gene>
    <name evidence="4" type="ORF">DFR87_11610</name>
</gene>
<dbReference type="KEGG" id="mhk:DFR87_11610"/>
<keyword evidence="1" id="KW-0175">Coiled coil</keyword>
<dbReference type="InterPro" id="IPR002035">
    <property type="entry name" value="VWF_A"/>
</dbReference>
<evidence type="ECO:0000256" key="1">
    <source>
        <dbReference type="SAM" id="Coils"/>
    </source>
</evidence>
<dbReference type="Gene3D" id="3.40.50.410">
    <property type="entry name" value="von Willebrand factor, type A domain"/>
    <property type="match status" value="1"/>
</dbReference>
<organism evidence="4 5">
    <name type="scientific">Metallosphaera hakonensis JCM 8857 = DSM 7519</name>
    <dbReference type="NCBI Taxonomy" id="1293036"/>
    <lineage>
        <taxon>Archaea</taxon>
        <taxon>Thermoproteota</taxon>
        <taxon>Thermoprotei</taxon>
        <taxon>Sulfolobales</taxon>
        <taxon>Sulfolobaceae</taxon>
        <taxon>Metallosphaera</taxon>
    </lineage>
</organism>
<feature type="coiled-coil region" evidence="1">
    <location>
        <begin position="299"/>
        <end position="326"/>
    </location>
</feature>
<feature type="domain" description="VWFA" evidence="3">
    <location>
        <begin position="18"/>
        <end position="190"/>
    </location>
</feature>
<dbReference type="STRING" id="1293036.GCA_001315825_02041"/>
<accession>A0A2U9IXT4</accession>
<evidence type="ECO:0000256" key="2">
    <source>
        <dbReference type="SAM" id="MobiDB-lite"/>
    </source>
</evidence>
<dbReference type="SUPFAM" id="SSF53300">
    <property type="entry name" value="vWA-like"/>
    <property type="match status" value="1"/>
</dbReference>
<feature type="compositionally biased region" description="Basic and acidic residues" evidence="2">
    <location>
        <begin position="344"/>
        <end position="360"/>
    </location>
</feature>
<dbReference type="InterPro" id="IPR040929">
    <property type="entry name" value="ArnB_C"/>
</dbReference>
<protein>
    <submittedName>
        <fullName evidence="4">VWA domain-containing protein</fullName>
    </submittedName>
</protein>
<evidence type="ECO:0000313" key="5">
    <source>
        <dbReference type="Proteomes" id="UP000247586"/>
    </source>
</evidence>
<keyword evidence="5" id="KW-1185">Reference proteome</keyword>
<dbReference type="PANTHER" id="PTHR45737">
    <property type="entry name" value="VON WILLEBRAND FACTOR A DOMAIN-CONTAINING PROTEIN 5A"/>
    <property type="match status" value="1"/>
</dbReference>
<dbReference type="InterPro" id="IPR036465">
    <property type="entry name" value="vWFA_dom_sf"/>
</dbReference>
<name>A0A2U9IXT4_9CREN</name>
<sequence>MLRITLVPESKFDAKNFHYIILIDRSYSMKGEKLDMAKEGARLLIENLPKDSYFSLLTFNEKIDIIKEHVHPSPVNLDQVKVGSGTAMYKALQEAFSLASKYNQPTFAILLTDGEPSDMGCMPGLSRKFNLAKCLPVYQGLTVPENVQIISFGLGEEYSEAILTEVSEKGRGFFYHVTDPSEIPDKMPKLAKSQIAASNVVVDLISESPVKLLNYSELPVRINAVEGVVKIYGETVIPRGYEGKFITLKLNYDDENGRQNKVIEFSLKRAQSQQDFVSGLNRDLLMEYEYLRTLQDYSRDVEANNLVEATKKLDRLKEIAEQTRRQDLQETALELTRKMSSGEGSKEIASEVTRKMRSQE</sequence>
<dbReference type="PROSITE" id="PS50234">
    <property type="entry name" value="VWFA"/>
    <property type="match status" value="1"/>
</dbReference>
<evidence type="ECO:0000259" key="3">
    <source>
        <dbReference type="PROSITE" id="PS50234"/>
    </source>
</evidence>
<dbReference type="SMART" id="SM00327">
    <property type="entry name" value="VWA"/>
    <property type="match status" value="1"/>
</dbReference>